<organism evidence="1 2">
    <name type="scientific">Pyropia yezoensis</name>
    <name type="common">Susabi-nori</name>
    <name type="synonym">Porphyra yezoensis</name>
    <dbReference type="NCBI Taxonomy" id="2788"/>
    <lineage>
        <taxon>Eukaryota</taxon>
        <taxon>Rhodophyta</taxon>
        <taxon>Bangiophyceae</taxon>
        <taxon>Bangiales</taxon>
        <taxon>Bangiaceae</taxon>
        <taxon>Pyropia</taxon>
    </lineage>
</organism>
<name>A0ACC3BN73_PYRYE</name>
<reference evidence="1" key="1">
    <citation type="submission" date="2019-11" db="EMBL/GenBank/DDBJ databases">
        <title>Nori genome reveals adaptations in red seaweeds to the harsh intertidal environment.</title>
        <authorList>
            <person name="Wang D."/>
            <person name="Mao Y."/>
        </authorList>
    </citation>
    <scope>NUCLEOTIDE SEQUENCE</scope>
    <source>
        <tissue evidence="1">Gametophyte</tissue>
    </source>
</reference>
<gene>
    <name evidence="1" type="ORF">I4F81_001772</name>
</gene>
<dbReference type="Proteomes" id="UP000798662">
    <property type="component" value="Chromosome 1"/>
</dbReference>
<sequence>MRTERVGRHVRRGTPGARCSAGARGNSPSNTAITGGTSTATTLPTTPAAMVPPANNGPAAASVAAVDGKVNSKAPFWAGPDGFVQYEEDVQVLLFMTTLADNNKGGAMRMGLSGVAHEACRTVSVSTLITNNGHTLLLDALRAAFGGSESNRGHTAYRKLIKTYRGDASMETYLATMALALA</sequence>
<evidence type="ECO:0000313" key="2">
    <source>
        <dbReference type="Proteomes" id="UP000798662"/>
    </source>
</evidence>
<accession>A0ACC3BN73</accession>
<evidence type="ECO:0000313" key="1">
    <source>
        <dbReference type="EMBL" id="KAK1859175.1"/>
    </source>
</evidence>
<comment type="caution">
    <text evidence="1">The sequence shown here is derived from an EMBL/GenBank/DDBJ whole genome shotgun (WGS) entry which is preliminary data.</text>
</comment>
<proteinExistence type="predicted"/>
<keyword evidence="2" id="KW-1185">Reference proteome</keyword>
<dbReference type="EMBL" id="CM020618">
    <property type="protein sequence ID" value="KAK1859175.1"/>
    <property type="molecule type" value="Genomic_DNA"/>
</dbReference>
<protein>
    <submittedName>
        <fullName evidence="1">Uncharacterized protein</fullName>
    </submittedName>
</protein>